<feature type="region of interest" description="Disordered" evidence="1">
    <location>
        <begin position="93"/>
        <end position="112"/>
    </location>
</feature>
<dbReference type="PANTHER" id="PTHR33050:SF7">
    <property type="entry name" value="RIBONUCLEASE H"/>
    <property type="match status" value="1"/>
</dbReference>
<dbReference type="InterPro" id="IPR052055">
    <property type="entry name" value="Hepadnavirus_pol/RT"/>
</dbReference>
<sequence>SFSQRVQAAQVDIAELRDRARVDNDLWFTMCEALAGEEGHLVTVADLGFMHPGDVSAFFDSLENALDRSRAGILYELCREACGLPNVLVTTAADPAPESGPVRDASSSSVEPPRKKAKMSLFIDAVDESSFAVVPPQTYDSLVSAFRKRYGDVEDVELPTLEQLSGVQAKVLEGSCPYCDFSVFTVAPRERLRRLKAQGWSFNQEGEAQRVGSLRIPTFAEWLASFELFSNALLMLEVATSADLKKYKQLVSGLQDTYKDFWLQIYSADDFMRSVRLPRYKTSDEVSWGACFVAACVDLAYWADRVDRVIFKLRAAGATSSPAPSSAQASGVPASTSTPSTSLSSGKKRQICFAYQSGRHGDGDCPAGRRHAGIVVRIPDEKLRSVLALAESALSKRCIPVKMLRRVCGKFAWIGQTVPFVHAFVSPLWRCLGWADRHSVSAVRVESLRPSLVWLKTFINLHFESVRQQDAAEGCYSRVYPCASLTTSPWSIVVDASTTGVGGVLYEGSRPVSWFADSLKKVDFERFDSAPRDCKRQAVWEALAILIACRLWLPSLPRFWTVKCCSDSRTALSSLMSLKSRSKALILIAQELALDCALEGRWFNLSFSHVPGASNQWADALSRLSEGISIPSALESVPRVPCPDRSPDAGFWRVADPPQCIAMH</sequence>
<name>A0A7J6KSA3_PEROL</name>
<evidence type="ECO:0000313" key="3">
    <source>
        <dbReference type="Proteomes" id="UP000572268"/>
    </source>
</evidence>
<dbReference type="Proteomes" id="UP000572268">
    <property type="component" value="Unassembled WGS sequence"/>
</dbReference>
<proteinExistence type="predicted"/>
<feature type="region of interest" description="Disordered" evidence="1">
    <location>
        <begin position="319"/>
        <end position="344"/>
    </location>
</feature>
<feature type="non-terminal residue" evidence="2">
    <location>
        <position position="1"/>
    </location>
</feature>
<dbReference type="AlphaFoldDB" id="A0A7J6KSA3"/>
<accession>A0A7J6KSA3</accession>
<evidence type="ECO:0000313" key="2">
    <source>
        <dbReference type="EMBL" id="KAF4650223.1"/>
    </source>
</evidence>
<evidence type="ECO:0000256" key="1">
    <source>
        <dbReference type="SAM" id="MobiDB-lite"/>
    </source>
</evidence>
<reference evidence="2 3" key="1">
    <citation type="submission" date="2020-04" db="EMBL/GenBank/DDBJ databases">
        <title>Perkinsus olseni comparative genomics.</title>
        <authorList>
            <person name="Bogema D.R."/>
        </authorList>
    </citation>
    <scope>NUCLEOTIDE SEQUENCE [LARGE SCALE GENOMIC DNA]</scope>
    <source>
        <strain evidence="2">ATCC PRA-31</strain>
    </source>
</reference>
<organism evidence="2 3">
    <name type="scientific">Perkinsus olseni</name>
    <name type="common">Perkinsus atlanticus</name>
    <dbReference type="NCBI Taxonomy" id="32597"/>
    <lineage>
        <taxon>Eukaryota</taxon>
        <taxon>Sar</taxon>
        <taxon>Alveolata</taxon>
        <taxon>Perkinsozoa</taxon>
        <taxon>Perkinsea</taxon>
        <taxon>Perkinsida</taxon>
        <taxon>Perkinsidae</taxon>
        <taxon>Perkinsus</taxon>
    </lineage>
</organism>
<gene>
    <name evidence="2" type="ORF">FOL46_001127</name>
</gene>
<dbReference type="EMBL" id="JABANN010001303">
    <property type="protein sequence ID" value="KAF4650223.1"/>
    <property type="molecule type" value="Genomic_DNA"/>
</dbReference>
<protein>
    <submittedName>
        <fullName evidence="2">Uncharacterized protein</fullName>
    </submittedName>
</protein>
<dbReference type="PANTHER" id="PTHR33050">
    <property type="entry name" value="REVERSE TRANSCRIPTASE DOMAIN-CONTAINING PROTEIN"/>
    <property type="match status" value="1"/>
</dbReference>
<comment type="caution">
    <text evidence="2">The sequence shown here is derived from an EMBL/GenBank/DDBJ whole genome shotgun (WGS) entry which is preliminary data.</text>
</comment>